<keyword evidence="3" id="KW-1185">Reference proteome</keyword>
<dbReference type="Proteomes" id="UP001497497">
    <property type="component" value="Unassembled WGS sequence"/>
</dbReference>
<reference evidence="2 3" key="1">
    <citation type="submission" date="2024-04" db="EMBL/GenBank/DDBJ databases">
        <authorList>
            <consortium name="Genoscope - CEA"/>
            <person name="William W."/>
        </authorList>
    </citation>
    <scope>NUCLEOTIDE SEQUENCE [LARGE SCALE GENOMIC DNA]</scope>
</reference>
<organism evidence="2 3">
    <name type="scientific">Lymnaea stagnalis</name>
    <name type="common">Great pond snail</name>
    <name type="synonym">Helix stagnalis</name>
    <dbReference type="NCBI Taxonomy" id="6523"/>
    <lineage>
        <taxon>Eukaryota</taxon>
        <taxon>Metazoa</taxon>
        <taxon>Spiralia</taxon>
        <taxon>Lophotrochozoa</taxon>
        <taxon>Mollusca</taxon>
        <taxon>Gastropoda</taxon>
        <taxon>Heterobranchia</taxon>
        <taxon>Euthyneura</taxon>
        <taxon>Panpulmonata</taxon>
        <taxon>Hygrophila</taxon>
        <taxon>Lymnaeoidea</taxon>
        <taxon>Lymnaeidae</taxon>
        <taxon>Lymnaea</taxon>
    </lineage>
</organism>
<feature type="compositionally biased region" description="Polar residues" evidence="1">
    <location>
        <begin position="191"/>
        <end position="201"/>
    </location>
</feature>
<evidence type="ECO:0000313" key="3">
    <source>
        <dbReference type="Proteomes" id="UP001497497"/>
    </source>
</evidence>
<feature type="compositionally biased region" description="Polar residues" evidence="1">
    <location>
        <begin position="292"/>
        <end position="304"/>
    </location>
</feature>
<evidence type="ECO:0000256" key="1">
    <source>
        <dbReference type="SAM" id="MobiDB-lite"/>
    </source>
</evidence>
<gene>
    <name evidence="2" type="ORF">GSLYS_00021527001</name>
</gene>
<evidence type="ECO:0000313" key="2">
    <source>
        <dbReference type="EMBL" id="CAL1548210.1"/>
    </source>
</evidence>
<comment type="caution">
    <text evidence="2">The sequence shown here is derived from an EMBL/GenBank/DDBJ whole genome shotgun (WGS) entry which is preliminary data.</text>
</comment>
<protein>
    <submittedName>
        <fullName evidence="2">Uncharacterized protein</fullName>
    </submittedName>
</protein>
<feature type="compositionally biased region" description="Polar residues" evidence="1">
    <location>
        <begin position="503"/>
        <end position="512"/>
    </location>
</feature>
<feature type="compositionally biased region" description="Basic and acidic residues" evidence="1">
    <location>
        <begin position="174"/>
        <end position="189"/>
    </location>
</feature>
<feature type="region of interest" description="Disordered" evidence="1">
    <location>
        <begin position="374"/>
        <end position="410"/>
    </location>
</feature>
<feature type="compositionally biased region" description="Basic and acidic residues" evidence="1">
    <location>
        <begin position="399"/>
        <end position="410"/>
    </location>
</feature>
<feature type="region of interest" description="Disordered" evidence="1">
    <location>
        <begin position="274"/>
        <end position="318"/>
    </location>
</feature>
<proteinExistence type="predicted"/>
<dbReference type="EMBL" id="CAXITT010001224">
    <property type="protein sequence ID" value="CAL1548210.1"/>
    <property type="molecule type" value="Genomic_DNA"/>
</dbReference>
<sequence length="512" mass="57487">MDKLETAYSACVKLILMATELFDQEDKAESVSEISTKASCSLVSGTTPESGSSTPLEIRTSVIEKETHRRLKKLEHRFHDYVARKEKLNSQVKEGESKVGEHAQNPIAVRQYRPLPTRFSNLTRPDVSGDLDNFIEFQRFLYGVDKDEGNNEKKIVTLTDHMAHVDQSQAVKAGVEKSNQDETKKKEDDPSSQGIVFQESPSLQTDIMSKLDKLEKAIKGLAKHPSNNDILADAGHKRHSFHRDEEHVIKPELEFGSKYDSKYIARNSEAYSGLNGTQKSLARKLQKDDPSDASSASNIHNSRSVSHKTPWDGGRPYYNKRTDHSDGCRKVLANLSGKYPDAKHAHCSCHHTNSEEPPNLLSQYHSKIQQKLSRHSVPDAMSRTEGLQMKSSPDSLFGEDTHLDRDGGLRDKEEMVSRVLEMINAQLFPRFRGQTPRSLSRPASPEPEEDPNKDARNHRRSRSLSTPSVKWSDARPPQVPSPTAARDREQHSPSHGFKPDSPPGTTTQLEDC</sequence>
<name>A0AAV2IMJ9_LYMST</name>
<accession>A0AAV2IMJ9</accession>
<dbReference type="AlphaFoldDB" id="A0AAV2IMJ9"/>
<feature type="region of interest" description="Disordered" evidence="1">
    <location>
        <begin position="430"/>
        <end position="512"/>
    </location>
</feature>
<feature type="non-terminal residue" evidence="2">
    <location>
        <position position="512"/>
    </location>
</feature>
<feature type="region of interest" description="Disordered" evidence="1">
    <location>
        <begin position="168"/>
        <end position="201"/>
    </location>
</feature>